<evidence type="ECO:0000256" key="2">
    <source>
        <dbReference type="ARBA" id="ARBA00022679"/>
    </source>
</evidence>
<dbReference type="PANTHER" id="PTHR43085:SF1">
    <property type="entry name" value="PSEUDOURIDINE KINASE-RELATED"/>
    <property type="match status" value="1"/>
</dbReference>
<evidence type="ECO:0000313" key="7">
    <source>
        <dbReference type="EMBL" id="MFL0250309.1"/>
    </source>
</evidence>
<dbReference type="CDD" id="cd01166">
    <property type="entry name" value="KdgK"/>
    <property type="match status" value="1"/>
</dbReference>
<gene>
    <name evidence="7" type="ORF">ACJDT4_07715</name>
</gene>
<reference evidence="7 8" key="1">
    <citation type="submission" date="2024-11" db="EMBL/GenBank/DDBJ databases">
        <authorList>
            <person name="Heng Y.C."/>
            <person name="Lim A.C.H."/>
            <person name="Lee J.K.Y."/>
            <person name="Kittelmann S."/>
        </authorList>
    </citation>
    <scope>NUCLEOTIDE SEQUENCE [LARGE SCALE GENOMIC DNA]</scope>
    <source>
        <strain evidence="7 8">WILCCON 0114</strain>
    </source>
</reference>
<accession>A0ABW8TCR6</accession>
<keyword evidence="2" id="KW-0808">Transferase</keyword>
<dbReference type="Pfam" id="PF00294">
    <property type="entry name" value="PfkB"/>
    <property type="match status" value="1"/>
</dbReference>
<dbReference type="GO" id="GO:0016301">
    <property type="term" value="F:kinase activity"/>
    <property type="evidence" value="ECO:0007669"/>
    <property type="project" value="UniProtKB-KW"/>
</dbReference>
<sequence>MSEVITIGEPLALFAAEGEAEVDKEIKDVEHFKKFLAGAEVNVCVGVSRLGHSVEYITKLGEDPFGTFIKESLNKENIGTKYINSTDKFFTGFQLKSKVSDGDPKIFYFRRNSAAANFDIEDLKGLDLNGVKHVHLTGIFPALSESSRKASYKLIELAKENNIRITFDPNLRLQLWKSKEEMIKTINDIAFKSDIVMPGISEGLILTGSDKPEEIADFYLNKGAKTVIVKLGTKGAFVKSKEEMHTVSGFKVEKVVDTVGAGDGFAVGVISGMLEGLSIKAAVKRGNAIGAMAVMSPGDNDGYPTKEELESFLRGEAK</sequence>
<organism evidence="7 8">
    <name type="scientific">Clostridium neuense</name>
    <dbReference type="NCBI Taxonomy" id="1728934"/>
    <lineage>
        <taxon>Bacteria</taxon>
        <taxon>Bacillati</taxon>
        <taxon>Bacillota</taxon>
        <taxon>Clostridia</taxon>
        <taxon>Eubacteriales</taxon>
        <taxon>Clostridiaceae</taxon>
        <taxon>Clostridium</taxon>
    </lineage>
</organism>
<dbReference type="PANTHER" id="PTHR43085">
    <property type="entry name" value="HEXOKINASE FAMILY MEMBER"/>
    <property type="match status" value="1"/>
</dbReference>
<name>A0ABW8TCR6_9CLOT</name>
<feature type="domain" description="Carbohydrate kinase PfkB" evidence="6">
    <location>
        <begin position="21"/>
        <end position="305"/>
    </location>
</feature>
<dbReference type="PROSITE" id="PS00584">
    <property type="entry name" value="PFKB_KINASES_2"/>
    <property type="match status" value="1"/>
</dbReference>
<dbReference type="Gene3D" id="3.40.1190.20">
    <property type="match status" value="1"/>
</dbReference>
<dbReference type="Proteomes" id="UP001623592">
    <property type="component" value="Unassembled WGS sequence"/>
</dbReference>
<evidence type="ECO:0000256" key="3">
    <source>
        <dbReference type="ARBA" id="ARBA00022741"/>
    </source>
</evidence>
<dbReference type="RefSeq" id="WP_406786970.1">
    <property type="nucleotide sequence ID" value="NZ_JBJIAA010000005.1"/>
</dbReference>
<keyword evidence="4 7" id="KW-0418">Kinase</keyword>
<keyword evidence="3" id="KW-0547">Nucleotide-binding</keyword>
<keyword evidence="5" id="KW-0067">ATP-binding</keyword>
<comment type="similarity">
    <text evidence="1">Belongs to the carbohydrate kinase PfkB family.</text>
</comment>
<dbReference type="EMBL" id="JBJIAA010000005">
    <property type="protein sequence ID" value="MFL0250309.1"/>
    <property type="molecule type" value="Genomic_DNA"/>
</dbReference>
<protein>
    <submittedName>
        <fullName evidence="7">Sugar kinase</fullName>
    </submittedName>
</protein>
<dbReference type="InterPro" id="IPR029056">
    <property type="entry name" value="Ribokinase-like"/>
</dbReference>
<evidence type="ECO:0000256" key="5">
    <source>
        <dbReference type="ARBA" id="ARBA00022840"/>
    </source>
</evidence>
<proteinExistence type="inferred from homology"/>
<dbReference type="InterPro" id="IPR011611">
    <property type="entry name" value="PfkB_dom"/>
</dbReference>
<evidence type="ECO:0000256" key="1">
    <source>
        <dbReference type="ARBA" id="ARBA00010688"/>
    </source>
</evidence>
<comment type="caution">
    <text evidence="7">The sequence shown here is derived from an EMBL/GenBank/DDBJ whole genome shotgun (WGS) entry which is preliminary data.</text>
</comment>
<keyword evidence="8" id="KW-1185">Reference proteome</keyword>
<dbReference type="SUPFAM" id="SSF53613">
    <property type="entry name" value="Ribokinase-like"/>
    <property type="match status" value="1"/>
</dbReference>
<evidence type="ECO:0000256" key="4">
    <source>
        <dbReference type="ARBA" id="ARBA00022777"/>
    </source>
</evidence>
<evidence type="ECO:0000259" key="6">
    <source>
        <dbReference type="Pfam" id="PF00294"/>
    </source>
</evidence>
<dbReference type="InterPro" id="IPR002173">
    <property type="entry name" value="Carboh/pur_kinase_PfkB_CS"/>
</dbReference>
<dbReference type="InterPro" id="IPR050306">
    <property type="entry name" value="PfkB_Carbo_kinase"/>
</dbReference>
<evidence type="ECO:0000313" key="8">
    <source>
        <dbReference type="Proteomes" id="UP001623592"/>
    </source>
</evidence>